<dbReference type="SUPFAM" id="SSF117281">
    <property type="entry name" value="Kelch motif"/>
    <property type="match status" value="4"/>
</dbReference>
<comment type="function">
    <text evidence="10">Substrate-recognition component of a Cul5-RING (CRL5) E3 ubiquitin-protein ligase complex of the DesCEND (destruction via C-end degrons) pathway, which recognizes a C-degron located at the extreme C terminus of target proteins, leading to their ubiquitination and degradation. The C-degron recognized by the DesCEND pathway is usually a motif of less than ten residues and can be present in full-length proteins, truncated proteins or proteolytically cleaved forms. The CRL5(KLHDC1) complex mediates ubiquitination and degradation of truncated SELENOS selenoprotein produced by failed UGA/Sec decoding, which ends with a glycine.</text>
</comment>
<dbReference type="FunFam" id="2.120.10.80:FF:000073">
    <property type="entry name" value="Kelch domain-containing protein 1"/>
    <property type="match status" value="1"/>
</dbReference>
<evidence type="ECO:0000256" key="11">
    <source>
        <dbReference type="ARBA" id="ARBA00061812"/>
    </source>
</evidence>
<keyword evidence="5" id="KW-0963">Cytoplasm</keyword>
<dbReference type="Gene3D" id="2.120.10.80">
    <property type="entry name" value="Kelch-type beta propeller"/>
    <property type="match status" value="4"/>
</dbReference>
<evidence type="ECO:0000313" key="16">
    <source>
        <dbReference type="Proteomes" id="UP000190648"/>
    </source>
</evidence>
<reference evidence="15 16" key="1">
    <citation type="submission" date="2016-02" db="EMBL/GenBank/DDBJ databases">
        <title>Band-tailed pigeon sequencing and assembly.</title>
        <authorList>
            <person name="Soares A.E."/>
            <person name="Novak B.J."/>
            <person name="Rice E.S."/>
            <person name="O'Connell B."/>
            <person name="Chang D."/>
            <person name="Weber S."/>
            <person name="Shapiro B."/>
        </authorList>
    </citation>
    <scope>NUCLEOTIDE SEQUENCE [LARGE SCALE GENOMIC DNA]</scope>
    <source>
        <strain evidence="15">BTP2013</strain>
        <tissue evidence="15">Blood</tissue>
    </source>
</reference>
<keyword evidence="6" id="KW-0677">Repeat</keyword>
<dbReference type="Pfam" id="PF24681">
    <property type="entry name" value="Kelch_KLHDC2_KLHL20_DRC7"/>
    <property type="match status" value="2"/>
</dbReference>
<keyword evidence="16" id="KW-1185">Reference proteome</keyword>
<dbReference type="FunFam" id="2.120.10.80:FF:000043">
    <property type="entry name" value="Kelch domain-containing protein 2"/>
    <property type="match status" value="1"/>
</dbReference>
<protein>
    <recommendedName>
        <fullName evidence="14">Kelch domain-containing protein 1</fullName>
    </recommendedName>
    <alternativeName>
        <fullName evidence="13">Kelch domain-containing protein 2</fullName>
    </alternativeName>
</protein>
<name>A0A1V4L009_PATFA</name>
<evidence type="ECO:0000256" key="3">
    <source>
        <dbReference type="ARBA" id="ARBA00004906"/>
    </source>
</evidence>
<gene>
    <name evidence="15" type="primary">KLHDC2</name>
    <name evidence="15" type="ORF">AV530_007133</name>
</gene>
<comment type="caution">
    <text evidence="15">The sequence shown here is derived from an EMBL/GenBank/DDBJ whole genome shotgun (WGS) entry which is preliminary data.</text>
</comment>
<evidence type="ECO:0000256" key="6">
    <source>
        <dbReference type="ARBA" id="ARBA00022737"/>
    </source>
</evidence>
<comment type="subunit">
    <text evidence="12">Component of a CRL5 E3 ubiquitin-protein ligase complex, also named ECS (Elongin BC-CUL2/5-SOCS-box protein) complex, composed of CUL5, Elongin BC (ELOB and ELOC), RBX1 and substrate-specific adapter KLHDC1.</text>
</comment>
<evidence type="ECO:0000256" key="4">
    <source>
        <dbReference type="ARBA" id="ARBA00022441"/>
    </source>
</evidence>
<evidence type="ECO:0000256" key="8">
    <source>
        <dbReference type="ARBA" id="ARBA00022843"/>
    </source>
</evidence>
<dbReference type="Proteomes" id="UP000190648">
    <property type="component" value="Unassembled WGS sequence"/>
</dbReference>
<evidence type="ECO:0000256" key="12">
    <source>
        <dbReference type="ARBA" id="ARBA00064848"/>
    </source>
</evidence>
<accession>A0A1V4L009</accession>
<sequence length="813" mass="92313">MAADSAEQFCVAEERSGHCAVVDGNFLYVWGGYVSIEENEVYLPNDELWIYEMDSGLWTMHLMEGELPTSMSGSCGASINGKLYIFGGFDDKGYSNRLYYVNLRTKNGTYRWKKITNFKGQPPTPRDKLSCWVYKDRLIYFGGYGCRKHNELSDCFDVHDAFWEGQIFWGWHNDVHVFDTTTQTWSQPAIRGGDPPQPRAAHTCAVLGNKGYIFGGRVLEKRNWKQTRMNDLHCLNLDTWTWSGRINISGEKPKDRSWHTLTPIGDDRLFLFGGLSSDNVPLSDGWIHSVTTNGWKQLTHLPKSRPRLWHTACLGKEGEVMVFGGSKDDLHFMDTGHCSDLLIFQTQPYSLLRLCLDCIGKNAALLENQIPCLPSKLLEQEQERGRRCGPARAPRSPLRCSVCCTAMADDNEELQADEELPAPAEDAFEQLENDSPAERSGHVAVTDGHCMYVWGGYKNAQVRGFYDFYLPRDEIWIYNMETGRWKKSKTEGEIPPSMSGSCAVCVDRVIYLFGGHHARGNTNKFYMLNSRSTDKVLQWARVECQGVPPSSKDKLGVWVYKNKLIFFGGYGYFPEGKQRGTFEFDETSFWNSGLPRGWNDHVHVLDTETFTWSQPITTGKTPSPRAAHACATIGNRGFVFGGRYRESRMNDLYYLNLDTWEWNEIITQGLCPVGRSWHSLTPISSDHLFLFGGFTTDKQPLSDAWIYCISKNEWIQFEHNYSEKPRLWHTACASEEGEVIVFGGCANNLLAHSKAAHSNEILVFSLQPRSLVRLCLEAVICFKEMLASSWNCLPKHLLHSVNQRFGSNNTSGS</sequence>
<comment type="pathway">
    <text evidence="3">Protein modification; protein ubiquitination.</text>
</comment>
<evidence type="ECO:0000256" key="2">
    <source>
        <dbReference type="ARBA" id="ARBA00004514"/>
    </source>
</evidence>
<dbReference type="AlphaFoldDB" id="A0A1V4L009"/>
<dbReference type="GO" id="GO:0140627">
    <property type="term" value="P:ubiquitin-dependent protein catabolic process via the C-end degron rule pathway"/>
    <property type="evidence" value="ECO:0007669"/>
    <property type="project" value="UniProtKB-ARBA"/>
</dbReference>
<evidence type="ECO:0000256" key="7">
    <source>
        <dbReference type="ARBA" id="ARBA00022786"/>
    </source>
</evidence>
<dbReference type="GO" id="GO:0005634">
    <property type="term" value="C:nucleus"/>
    <property type="evidence" value="ECO:0007669"/>
    <property type="project" value="UniProtKB-SubCell"/>
</dbReference>
<dbReference type="FunFam" id="2.120.10.80:FF:000012">
    <property type="entry name" value="Kelch domain-containing protein 2"/>
    <property type="match status" value="2"/>
</dbReference>
<evidence type="ECO:0000256" key="9">
    <source>
        <dbReference type="ARBA" id="ARBA00023242"/>
    </source>
</evidence>
<keyword evidence="8" id="KW-0832">Ubl conjugation</keyword>
<dbReference type="STRING" id="372326.A0A1V4L009"/>
<dbReference type="GO" id="GO:0005829">
    <property type="term" value="C:cytosol"/>
    <property type="evidence" value="ECO:0007669"/>
    <property type="project" value="UniProtKB-SubCell"/>
</dbReference>
<comment type="subcellular location">
    <subcellularLocation>
        <location evidence="2">Cytoplasm</location>
        <location evidence="2">Cytosol</location>
    </subcellularLocation>
    <subcellularLocation>
        <location evidence="1">Nucleus</location>
    </subcellularLocation>
</comment>
<dbReference type="PANTHER" id="PTHR46228">
    <property type="entry name" value="KELCH DOMAIN-CONTAINING PROTEIN"/>
    <property type="match status" value="1"/>
</dbReference>
<dbReference type="PANTHER" id="PTHR46228:SF3">
    <property type="entry name" value="KELCH DOMAIN-CONTAINING PROTEIN 2"/>
    <property type="match status" value="1"/>
</dbReference>
<evidence type="ECO:0000256" key="10">
    <source>
        <dbReference type="ARBA" id="ARBA00056997"/>
    </source>
</evidence>
<dbReference type="GO" id="GO:1990756">
    <property type="term" value="F:ubiquitin-like ligase-substrate adaptor activity"/>
    <property type="evidence" value="ECO:0007669"/>
    <property type="project" value="UniProtKB-ARBA"/>
</dbReference>
<organism evidence="15 16">
    <name type="scientific">Patagioenas fasciata monilis</name>
    <dbReference type="NCBI Taxonomy" id="372326"/>
    <lineage>
        <taxon>Eukaryota</taxon>
        <taxon>Metazoa</taxon>
        <taxon>Chordata</taxon>
        <taxon>Craniata</taxon>
        <taxon>Vertebrata</taxon>
        <taxon>Euteleostomi</taxon>
        <taxon>Archelosauria</taxon>
        <taxon>Archosauria</taxon>
        <taxon>Dinosauria</taxon>
        <taxon>Saurischia</taxon>
        <taxon>Theropoda</taxon>
        <taxon>Coelurosauria</taxon>
        <taxon>Aves</taxon>
        <taxon>Neognathae</taxon>
        <taxon>Neoaves</taxon>
        <taxon>Columbimorphae</taxon>
        <taxon>Columbiformes</taxon>
        <taxon>Columbidae</taxon>
        <taxon>Patagioenas</taxon>
    </lineage>
</organism>
<keyword evidence="4" id="KW-0880">Kelch repeat</keyword>
<dbReference type="OrthoDB" id="10251809at2759"/>
<dbReference type="InterPro" id="IPR015915">
    <property type="entry name" value="Kelch-typ_b-propeller"/>
</dbReference>
<keyword evidence="9" id="KW-0539">Nucleus</keyword>
<comment type="subunit">
    <text evidence="11">Component of a CRL2(KLHDC2) E3 ubiquitin-protein ligase complex, also named ECS(KLHDC2) complex, composed of CUL2, Elongin BC (ELOB and ELOC), RBX1 and substrate-specific adapter KLHDC2. May form oligomers as a KLHDC2-ELOB-ELOC complex; this interaction is autoinhibitory for the E3 ligase complex as the substrate-binding site of KLHDC2 is blocked in the oligomer. Interacts with CREB3; interaction is direct and specific as it does not interact with CREB1, ATF4, ATF6, JUN, FOS, CEBPA or herpes simplex virus transactivator VP16.</text>
</comment>
<evidence type="ECO:0000256" key="14">
    <source>
        <dbReference type="ARBA" id="ARBA00073375"/>
    </source>
</evidence>
<keyword evidence="7" id="KW-0833">Ubl conjugation pathway</keyword>
<evidence type="ECO:0000256" key="5">
    <source>
        <dbReference type="ARBA" id="ARBA00022490"/>
    </source>
</evidence>
<dbReference type="EMBL" id="LSYS01000634">
    <property type="protein sequence ID" value="OPJ90040.1"/>
    <property type="molecule type" value="Genomic_DNA"/>
</dbReference>
<evidence type="ECO:0000256" key="13">
    <source>
        <dbReference type="ARBA" id="ARBA00073374"/>
    </source>
</evidence>
<evidence type="ECO:0000313" key="15">
    <source>
        <dbReference type="EMBL" id="OPJ90040.1"/>
    </source>
</evidence>
<evidence type="ECO:0000256" key="1">
    <source>
        <dbReference type="ARBA" id="ARBA00004123"/>
    </source>
</evidence>
<proteinExistence type="predicted"/>
<dbReference type="GO" id="GO:0000151">
    <property type="term" value="C:ubiquitin ligase complex"/>
    <property type="evidence" value="ECO:0007669"/>
    <property type="project" value="UniProtKB-ARBA"/>
</dbReference>